<reference evidence="2" key="1">
    <citation type="submission" date="2019-01" db="EMBL/GenBank/DDBJ databases">
        <authorList>
            <person name="Lista F."/>
            <person name="Anselmo A."/>
        </authorList>
    </citation>
    <scope>NUCLEOTIDE SEQUENCE</scope>
    <source>
        <strain evidence="2">7S</strain>
    </source>
</reference>
<evidence type="ECO:0000259" key="1">
    <source>
        <dbReference type="Pfam" id="PF00535"/>
    </source>
</evidence>
<accession>A0A483LF25</accession>
<dbReference type="PANTHER" id="PTHR43685">
    <property type="entry name" value="GLYCOSYLTRANSFERASE"/>
    <property type="match status" value="1"/>
</dbReference>
<gene>
    <name evidence="2" type="ORF">ETE99_28190</name>
</gene>
<dbReference type="GO" id="GO:0016740">
    <property type="term" value="F:transferase activity"/>
    <property type="evidence" value="ECO:0007669"/>
    <property type="project" value="UniProtKB-KW"/>
</dbReference>
<dbReference type="CDD" id="cd00761">
    <property type="entry name" value="Glyco_tranf_GTA_type"/>
    <property type="match status" value="1"/>
</dbReference>
<sequence>MKELVTVYIPTFNRVELLERAVNSVLRQTYENIEVIIVDDASTDDTLN</sequence>
<dbReference type="InterPro" id="IPR029044">
    <property type="entry name" value="Nucleotide-diphossugar_trans"/>
</dbReference>
<dbReference type="SUPFAM" id="SSF53448">
    <property type="entry name" value="Nucleotide-diphospho-sugar transferases"/>
    <property type="match status" value="1"/>
</dbReference>
<proteinExistence type="predicted"/>
<dbReference type="InterPro" id="IPR001173">
    <property type="entry name" value="Glyco_trans_2-like"/>
</dbReference>
<dbReference type="AlphaFoldDB" id="A0A483LF25"/>
<organism evidence="2">
    <name type="scientific">Klebsiella pneumoniae</name>
    <dbReference type="NCBI Taxonomy" id="573"/>
    <lineage>
        <taxon>Bacteria</taxon>
        <taxon>Pseudomonadati</taxon>
        <taxon>Pseudomonadota</taxon>
        <taxon>Gammaproteobacteria</taxon>
        <taxon>Enterobacterales</taxon>
        <taxon>Enterobacteriaceae</taxon>
        <taxon>Klebsiella/Raoultella group</taxon>
        <taxon>Klebsiella</taxon>
        <taxon>Klebsiella pneumoniae complex</taxon>
    </lineage>
</organism>
<keyword evidence="2" id="KW-0808">Transferase</keyword>
<dbReference type="Pfam" id="PF00535">
    <property type="entry name" value="Glycos_transf_2"/>
    <property type="match status" value="1"/>
</dbReference>
<dbReference type="PANTHER" id="PTHR43685:SF2">
    <property type="entry name" value="GLYCOSYLTRANSFERASE 2-LIKE DOMAIN-CONTAINING PROTEIN"/>
    <property type="match status" value="1"/>
</dbReference>
<dbReference type="Gene3D" id="3.90.550.10">
    <property type="entry name" value="Spore Coat Polysaccharide Biosynthesis Protein SpsA, Chain A"/>
    <property type="match status" value="1"/>
</dbReference>
<feature type="domain" description="Glycosyltransferase 2-like" evidence="1">
    <location>
        <begin position="6"/>
        <end position="47"/>
    </location>
</feature>
<comment type="caution">
    <text evidence="2">The sequence shown here is derived from an EMBL/GenBank/DDBJ whole genome shotgun (WGS) entry which is preliminary data.</text>
</comment>
<dbReference type="EMBL" id="SDCP01000110">
    <property type="protein sequence ID" value="TCX74441.1"/>
    <property type="molecule type" value="Genomic_DNA"/>
</dbReference>
<dbReference type="InterPro" id="IPR050834">
    <property type="entry name" value="Glycosyltransf_2"/>
</dbReference>
<evidence type="ECO:0000313" key="2">
    <source>
        <dbReference type="EMBL" id="TCX74441.1"/>
    </source>
</evidence>
<protein>
    <submittedName>
        <fullName evidence="2">Glycosyltransferase family 2 protein</fullName>
    </submittedName>
</protein>
<name>A0A483LF25_KLEPN</name>